<reference evidence="2 3" key="1">
    <citation type="submission" date="2019-03" db="EMBL/GenBank/DDBJ databases">
        <title>First draft genome of Liparis tanakae, snailfish: a comprehensive survey of snailfish specific genes.</title>
        <authorList>
            <person name="Kim W."/>
            <person name="Song I."/>
            <person name="Jeong J.-H."/>
            <person name="Kim D."/>
            <person name="Kim S."/>
            <person name="Ryu S."/>
            <person name="Song J.Y."/>
            <person name="Lee S.K."/>
        </authorList>
    </citation>
    <scope>NUCLEOTIDE SEQUENCE [LARGE SCALE GENOMIC DNA]</scope>
    <source>
        <tissue evidence="2">Muscle</tissue>
    </source>
</reference>
<evidence type="ECO:0000313" key="2">
    <source>
        <dbReference type="EMBL" id="TNN28939.1"/>
    </source>
</evidence>
<feature type="region of interest" description="Disordered" evidence="1">
    <location>
        <begin position="248"/>
        <end position="291"/>
    </location>
</feature>
<organism evidence="2 3">
    <name type="scientific">Liparis tanakae</name>
    <name type="common">Tanaka's snailfish</name>
    <dbReference type="NCBI Taxonomy" id="230148"/>
    <lineage>
        <taxon>Eukaryota</taxon>
        <taxon>Metazoa</taxon>
        <taxon>Chordata</taxon>
        <taxon>Craniata</taxon>
        <taxon>Vertebrata</taxon>
        <taxon>Euteleostomi</taxon>
        <taxon>Actinopterygii</taxon>
        <taxon>Neopterygii</taxon>
        <taxon>Teleostei</taxon>
        <taxon>Neoteleostei</taxon>
        <taxon>Acanthomorphata</taxon>
        <taxon>Eupercaria</taxon>
        <taxon>Perciformes</taxon>
        <taxon>Cottioidei</taxon>
        <taxon>Cottales</taxon>
        <taxon>Liparidae</taxon>
        <taxon>Liparis</taxon>
    </lineage>
</organism>
<sequence length="449" mass="47700">MRSSADGLRNRIRPAEERRRKKIDIKTRPLDSGTRRPDESAATPRAEPCIPRSQTDGDSRIPTLTKRDSNRPDSLWVSTTSPSGGGRENNKSVFVHRFTSAAGCGAERSVPFLPAAAASSAPTSSAPTSSAPTSSAPTQPSSASSWQPLHTPRLSVSARRRKRSNSAFARGLYATVAAQPRGGGPELNRVRSQDVCVAESSDEHDRLEGLQRRGAGAQALQLEAGVLPQCPEAGQRLPEHLAPVHANADLEDEEQGEGAPNGQPTDTRRRRAPKGAPPHLGLRPEAAGPPDAVARRAGVGVAPAHGVGVAPRRLQDQTQLLAEQQLQVGGALRRQLHLDAAVPGERHLQQAGDEAAVADVVPRGQQAVAQSGGLKTRGKLKTNQLTDVNHSEVSELTLEEFLRGVETGGKQLRLLQVRRAVAQLAVALSEGRAAQPVAARAERNPQEHA</sequence>
<protein>
    <submittedName>
        <fullName evidence="2">Uncharacterized protein</fullName>
    </submittedName>
</protein>
<comment type="caution">
    <text evidence="2">The sequence shown here is derived from an EMBL/GenBank/DDBJ whole genome shotgun (WGS) entry which is preliminary data.</text>
</comment>
<feature type="compositionally biased region" description="Basic and acidic residues" evidence="1">
    <location>
        <begin position="201"/>
        <end position="211"/>
    </location>
</feature>
<feature type="compositionally biased region" description="Basic and acidic residues" evidence="1">
    <location>
        <begin position="13"/>
        <end position="39"/>
    </location>
</feature>
<dbReference type="EMBL" id="SRLO01006252">
    <property type="protein sequence ID" value="TNN28939.1"/>
    <property type="molecule type" value="Genomic_DNA"/>
</dbReference>
<dbReference type="Proteomes" id="UP000314294">
    <property type="component" value="Unassembled WGS sequence"/>
</dbReference>
<feature type="compositionally biased region" description="Basic and acidic residues" evidence="1">
    <location>
        <begin position="55"/>
        <end position="71"/>
    </location>
</feature>
<name>A0A4Z2EJG6_9TELE</name>
<accession>A0A4Z2EJG6</accession>
<feature type="region of interest" description="Disordered" evidence="1">
    <location>
        <begin position="1"/>
        <end position="90"/>
    </location>
</feature>
<evidence type="ECO:0000313" key="3">
    <source>
        <dbReference type="Proteomes" id="UP000314294"/>
    </source>
</evidence>
<dbReference type="AlphaFoldDB" id="A0A4Z2EJG6"/>
<keyword evidence="3" id="KW-1185">Reference proteome</keyword>
<feature type="compositionally biased region" description="Low complexity" evidence="1">
    <location>
        <begin position="116"/>
        <end position="145"/>
    </location>
</feature>
<evidence type="ECO:0000256" key="1">
    <source>
        <dbReference type="SAM" id="MobiDB-lite"/>
    </source>
</evidence>
<feature type="region of interest" description="Disordered" evidence="1">
    <location>
        <begin position="116"/>
        <end position="212"/>
    </location>
</feature>
<gene>
    <name evidence="2" type="ORF">EYF80_060912</name>
</gene>
<proteinExistence type="predicted"/>